<organism evidence="8 9">
    <name type="scientific">Megalurothrips usitatus</name>
    <name type="common">bean blossom thrips</name>
    <dbReference type="NCBI Taxonomy" id="439358"/>
    <lineage>
        <taxon>Eukaryota</taxon>
        <taxon>Metazoa</taxon>
        <taxon>Ecdysozoa</taxon>
        <taxon>Arthropoda</taxon>
        <taxon>Hexapoda</taxon>
        <taxon>Insecta</taxon>
        <taxon>Pterygota</taxon>
        <taxon>Neoptera</taxon>
        <taxon>Paraneoptera</taxon>
        <taxon>Thysanoptera</taxon>
        <taxon>Terebrantia</taxon>
        <taxon>Thripoidea</taxon>
        <taxon>Thripidae</taxon>
        <taxon>Megalurothrips</taxon>
    </lineage>
</organism>
<dbReference type="GO" id="GO:0043625">
    <property type="term" value="C:delta DNA polymerase complex"/>
    <property type="evidence" value="ECO:0007669"/>
    <property type="project" value="TreeGrafter"/>
</dbReference>
<dbReference type="Pfam" id="PF18018">
    <property type="entry name" value="DNA_pol_D_N"/>
    <property type="match status" value="1"/>
</dbReference>
<comment type="subcellular location">
    <subcellularLocation>
        <location evidence="1">Nucleus</location>
    </subcellularLocation>
</comment>
<dbReference type="PANTHER" id="PTHR10416:SF0">
    <property type="entry name" value="DNA POLYMERASE DELTA SUBUNIT 2"/>
    <property type="match status" value="1"/>
</dbReference>
<evidence type="ECO:0000256" key="1">
    <source>
        <dbReference type="ARBA" id="ARBA00004123"/>
    </source>
</evidence>
<evidence type="ECO:0000256" key="3">
    <source>
        <dbReference type="ARBA" id="ARBA00017588"/>
    </source>
</evidence>
<evidence type="ECO:0000256" key="4">
    <source>
        <dbReference type="ARBA" id="ARBA00022705"/>
    </source>
</evidence>
<accession>A0AAV7XAM9</accession>
<feature type="domain" description="DNA polymerase delta subunit OB-fold" evidence="7">
    <location>
        <begin position="49"/>
        <end position="178"/>
    </location>
</feature>
<dbReference type="Gene3D" id="2.40.50.430">
    <property type="match status" value="1"/>
</dbReference>
<keyword evidence="9" id="KW-1185">Reference proteome</keyword>
<feature type="domain" description="DNA polymerase alpha/delta/epsilon subunit B" evidence="6">
    <location>
        <begin position="199"/>
        <end position="412"/>
    </location>
</feature>
<evidence type="ECO:0000259" key="7">
    <source>
        <dbReference type="Pfam" id="PF18018"/>
    </source>
</evidence>
<dbReference type="FunFam" id="2.40.50.430:FF:000001">
    <property type="entry name" value="DNA polymerase delta subunit 2"/>
    <property type="match status" value="1"/>
</dbReference>
<sequence length="466" mass="52437">MKIDAMECAGRLLSRPSDAPMDIVVDRVDSRYENHSSRFKLVNKDFSRQYFHFYAQRLSCMKQLLLPRVNQKWGSDIPVRTLADLKEETKERCIIVGTLFKHQELKPSILKEISEEHQLVPQPQRTEFTDDEDQLVLEDELQRIKLLGDLSPHDVITGVVCAVLGAEHEGGKFQVEDYCFPTPSSPLRSLTPPTEDRYIVLVSGLNLAGSADVLFPFELLVDWVSGWLGDVGEQKNQALVSRILFAGNCIRSQSANRGAALQHVSEGLDQSSTLDAIKLFDDFLQQLTSNIPVDLMPGEFDPSNCTLPQQPLHCCMFPKAAAYKTLHSVSNPYDFEVDGRRIIGTAGQPVDDIASFSRISDRLLILQRTLEWGHLAPSAPDTIRCYPFADKDPFILEELPDVYFAGNQPTFQTKVYKGDNEKEVRLICVPKFCSTRTCVVVNLRSLECHPMTFGDPILDDSSEVDK</sequence>
<reference evidence="8" key="1">
    <citation type="submission" date="2022-12" db="EMBL/GenBank/DDBJ databases">
        <title>Chromosome-level genome assembly of the bean flower thrips Megalurothrips usitatus.</title>
        <authorList>
            <person name="Ma L."/>
            <person name="Liu Q."/>
            <person name="Li H."/>
            <person name="Cai W."/>
        </authorList>
    </citation>
    <scope>NUCLEOTIDE SEQUENCE</scope>
    <source>
        <strain evidence="8">Cailab_2022a</strain>
    </source>
</reference>
<dbReference type="GO" id="GO:1902969">
    <property type="term" value="P:mitotic DNA replication"/>
    <property type="evidence" value="ECO:0007669"/>
    <property type="project" value="UniProtKB-ARBA"/>
</dbReference>
<dbReference type="Proteomes" id="UP001075354">
    <property type="component" value="Chromosome 11"/>
</dbReference>
<evidence type="ECO:0000313" key="9">
    <source>
        <dbReference type="Proteomes" id="UP001075354"/>
    </source>
</evidence>
<keyword evidence="5" id="KW-0539">Nucleus</keyword>
<dbReference type="InterPro" id="IPR040663">
    <property type="entry name" value="DNA_pol_D_N"/>
</dbReference>
<gene>
    <name evidence="8" type="ORF">ONE63_002194</name>
</gene>
<evidence type="ECO:0000313" key="8">
    <source>
        <dbReference type="EMBL" id="KAJ1523071.1"/>
    </source>
</evidence>
<evidence type="ECO:0000256" key="2">
    <source>
        <dbReference type="ARBA" id="ARBA00006035"/>
    </source>
</evidence>
<dbReference type="InterPro" id="IPR007185">
    <property type="entry name" value="DNA_pol_a/d/e_bsu"/>
</dbReference>
<dbReference type="PANTHER" id="PTHR10416">
    <property type="entry name" value="DNA POLYMERASE DELTA SUBUNIT 2"/>
    <property type="match status" value="1"/>
</dbReference>
<proteinExistence type="inferred from homology"/>
<evidence type="ECO:0000256" key="5">
    <source>
        <dbReference type="ARBA" id="ARBA00023242"/>
    </source>
</evidence>
<evidence type="ECO:0000259" key="6">
    <source>
        <dbReference type="Pfam" id="PF04042"/>
    </source>
</evidence>
<protein>
    <recommendedName>
        <fullName evidence="3">DNA polymerase delta subunit 2</fullName>
    </recommendedName>
</protein>
<dbReference type="GO" id="GO:0003677">
    <property type="term" value="F:DNA binding"/>
    <property type="evidence" value="ECO:0007669"/>
    <property type="project" value="InterPro"/>
</dbReference>
<dbReference type="InterPro" id="IPR024826">
    <property type="entry name" value="DNA_pol_delta/II_ssu"/>
</dbReference>
<keyword evidence="4" id="KW-0235">DNA replication</keyword>
<dbReference type="GO" id="GO:0006271">
    <property type="term" value="P:DNA strand elongation involved in DNA replication"/>
    <property type="evidence" value="ECO:0007669"/>
    <property type="project" value="TreeGrafter"/>
</dbReference>
<comment type="caution">
    <text evidence="8">The sequence shown here is derived from an EMBL/GenBank/DDBJ whole genome shotgun (WGS) entry which is preliminary data.</text>
</comment>
<comment type="similarity">
    <text evidence="2">Belongs to the DNA polymerase delta/II small subunit family.</text>
</comment>
<dbReference type="AlphaFoldDB" id="A0AAV7XAM9"/>
<dbReference type="InterPro" id="IPR041863">
    <property type="entry name" value="PolD2_C"/>
</dbReference>
<dbReference type="CDD" id="cd07387">
    <property type="entry name" value="MPP_PolD2_C"/>
    <property type="match status" value="1"/>
</dbReference>
<dbReference type="FunFam" id="3.60.21.50:FF:000002">
    <property type="entry name" value="DNA polymerase delta small subunit"/>
    <property type="match status" value="1"/>
</dbReference>
<dbReference type="EMBL" id="JAPTSV010000011">
    <property type="protein sequence ID" value="KAJ1523071.1"/>
    <property type="molecule type" value="Genomic_DNA"/>
</dbReference>
<name>A0AAV7XAM9_9NEOP</name>
<dbReference type="Gene3D" id="3.60.21.50">
    <property type="match status" value="1"/>
</dbReference>
<dbReference type="Pfam" id="PF04042">
    <property type="entry name" value="DNA_pol_E_B"/>
    <property type="match status" value="1"/>
</dbReference>